<keyword evidence="3" id="KW-1185">Reference proteome</keyword>
<accession>A6G9S7</accession>
<feature type="compositionally biased region" description="Basic and acidic residues" evidence="1">
    <location>
        <begin position="163"/>
        <end position="173"/>
    </location>
</feature>
<dbReference type="AlphaFoldDB" id="A6G9S7"/>
<comment type="caution">
    <text evidence="2">The sequence shown here is derived from an EMBL/GenBank/DDBJ whole genome shotgun (WGS) entry which is preliminary data.</text>
</comment>
<protein>
    <submittedName>
        <fullName evidence="2">Uncharacterized protein</fullName>
    </submittedName>
</protein>
<dbReference type="Proteomes" id="UP000005801">
    <property type="component" value="Unassembled WGS sequence"/>
</dbReference>
<feature type="region of interest" description="Disordered" evidence="1">
    <location>
        <begin position="150"/>
        <end position="194"/>
    </location>
</feature>
<evidence type="ECO:0000313" key="2">
    <source>
        <dbReference type="EMBL" id="EDM77363.1"/>
    </source>
</evidence>
<evidence type="ECO:0000256" key="1">
    <source>
        <dbReference type="SAM" id="MobiDB-lite"/>
    </source>
</evidence>
<gene>
    <name evidence="2" type="ORF">PPSIR1_09835</name>
</gene>
<dbReference type="OrthoDB" id="9860030at2"/>
<name>A6G9S7_9BACT</name>
<sequence>MAGPAETDPAETDPAVGEDGEARPLVVLLIETGAEGALDEHQALRRAVRTELNDVAVDFDAQIVAPVASLDQRLASAESVRTERGALLVVWVEAGADGRVLDFVAEPGLVRRPLPGASAEAAAVVIRYFVADLAAGRALGFGVAAVEGGASTRAGSEGGEAPEPERRGGERPASDSGEPSSPDTPGEDTGDSPELALLLGDRDRVALGAGYLGQTWVYERPWEHGAELTLGWRHPLAAASSAGALRLGASYQIAPAYQSETPTQTSLGLVWFRVRRAPAALYAGYQHEWPALDLLVDASVRVGVEVNPREAFSGVDGSGTDSTGRLDLGRARVTPFVEPRLGLSWVVSTPVAVFVAAGLRVMPLRHEHTLRLESDEGVTEDIEYLRPRTVVPTVLVGLGVYLGAQ</sequence>
<organism evidence="2 3">
    <name type="scientific">Plesiocystis pacifica SIR-1</name>
    <dbReference type="NCBI Taxonomy" id="391625"/>
    <lineage>
        <taxon>Bacteria</taxon>
        <taxon>Pseudomonadati</taxon>
        <taxon>Myxococcota</taxon>
        <taxon>Polyangia</taxon>
        <taxon>Nannocystales</taxon>
        <taxon>Nannocystaceae</taxon>
        <taxon>Plesiocystis</taxon>
    </lineage>
</organism>
<dbReference type="STRING" id="391625.PPSIR1_09835"/>
<proteinExistence type="predicted"/>
<dbReference type="RefSeq" id="WP_006973469.1">
    <property type="nucleotide sequence ID" value="NZ_ABCS01000047.1"/>
</dbReference>
<reference evidence="2 3" key="1">
    <citation type="submission" date="2007-06" db="EMBL/GenBank/DDBJ databases">
        <authorList>
            <person name="Shimkets L."/>
            <person name="Ferriera S."/>
            <person name="Johnson J."/>
            <person name="Kravitz S."/>
            <person name="Beeson K."/>
            <person name="Sutton G."/>
            <person name="Rogers Y.-H."/>
            <person name="Friedman R."/>
            <person name="Frazier M."/>
            <person name="Venter J.C."/>
        </authorList>
    </citation>
    <scope>NUCLEOTIDE SEQUENCE [LARGE SCALE GENOMIC DNA]</scope>
    <source>
        <strain evidence="2 3">SIR-1</strain>
    </source>
</reference>
<dbReference type="EMBL" id="ABCS01000047">
    <property type="protein sequence ID" value="EDM77363.1"/>
    <property type="molecule type" value="Genomic_DNA"/>
</dbReference>
<evidence type="ECO:0000313" key="3">
    <source>
        <dbReference type="Proteomes" id="UP000005801"/>
    </source>
</evidence>